<reference evidence="1 2" key="1">
    <citation type="journal article" date="2003" name="J. Bacteriol.">
        <title>Complete genome sequence of the ammonia-oxidizing bacterium and obligate chemolithoautotroph Nitrosomonas europaea.</title>
        <authorList>
            <person name="Chain P."/>
            <person name="Lamerdin J."/>
            <person name="Larimer F."/>
            <person name="Regala W."/>
            <person name="Land M."/>
            <person name="Hauser L."/>
            <person name="Hooper A."/>
            <person name="Klotz M."/>
            <person name="Norton J."/>
            <person name="Sayavedra-Soto L."/>
            <person name="Arciero D."/>
            <person name="Hommes N."/>
            <person name="Whittaker M."/>
            <person name="Arp D."/>
        </authorList>
    </citation>
    <scope>NUCLEOTIDE SEQUENCE [LARGE SCALE GENOMIC DNA]</scope>
    <source>
        <strain evidence="2">ATCC 19718 / CIP 103999 / KCTC 2705 / NBRC 14298</strain>
    </source>
</reference>
<keyword evidence="2" id="KW-1185">Reference proteome</keyword>
<protein>
    <submittedName>
        <fullName evidence="1">Uncharacterized protein</fullName>
    </submittedName>
</protein>
<dbReference type="AlphaFoldDB" id="Q82SG3"/>
<organism evidence="1 2">
    <name type="scientific">Nitrosomonas europaea (strain ATCC 19718 / CIP 103999 / KCTC 2705 / NBRC 14298)</name>
    <dbReference type="NCBI Taxonomy" id="228410"/>
    <lineage>
        <taxon>Bacteria</taxon>
        <taxon>Pseudomonadati</taxon>
        <taxon>Pseudomonadota</taxon>
        <taxon>Betaproteobacteria</taxon>
        <taxon>Nitrosomonadales</taxon>
        <taxon>Nitrosomonadaceae</taxon>
        <taxon>Nitrosomonas</taxon>
    </lineage>
</organism>
<accession>Q82SG3</accession>
<dbReference type="Proteomes" id="UP000001416">
    <property type="component" value="Chromosome"/>
</dbReference>
<dbReference type="KEGG" id="neu:NE2376"/>
<dbReference type="HOGENOM" id="CLU_097517_0_0_4"/>
<name>Q82SG3_NITEU</name>
<gene>
    <name evidence="1" type="ordered locus">NE2376</name>
</gene>
<evidence type="ECO:0000313" key="2">
    <source>
        <dbReference type="Proteomes" id="UP000001416"/>
    </source>
</evidence>
<proteinExistence type="predicted"/>
<dbReference type="eggNOG" id="ENOG5033JBS">
    <property type="taxonomic scope" value="Bacteria"/>
</dbReference>
<evidence type="ECO:0000313" key="1">
    <source>
        <dbReference type="EMBL" id="CAD86288.1"/>
    </source>
</evidence>
<dbReference type="EMBL" id="AL954747">
    <property type="protein sequence ID" value="CAD86288.1"/>
    <property type="molecule type" value="Genomic_DNA"/>
</dbReference>
<sequence>MPVWLQMSFVLLYAYKQNKGVDCMKKIKLEWSLFSLTVAVLLGTGLEVSAHTRFETGTVGEGVRVTNNVVIGHPCGTNPIIGTSVVFPDGADSTVLVDGQPQGSPLTDFVSNWGDNVRPLLSRAAFDHIQPKQGAAGNVVGFWAAGGPGMPEGMVAYVPFRLNAVNIVPGSCAKSVTFQVSIVDICQITGPGGLQTEGVVELWTHNDLGTIFDSNIDNGPAPLKITRNLTANPLPESCGQGVDVTVKPSAAQINRDMPIVYERKQIWPSKTGKKHSLKLK</sequence>